<keyword evidence="1" id="KW-0472">Membrane</keyword>
<name>A0ABY1ZGM7_9GAMM</name>
<keyword evidence="1" id="KW-1133">Transmembrane helix</keyword>
<gene>
    <name evidence="2" type="ORF">EZI54_20355</name>
</gene>
<reference evidence="2 3" key="1">
    <citation type="submission" date="2019-02" db="EMBL/GenBank/DDBJ databases">
        <title>Marinobacter halodurans sp. nov., a marine bacterium isolated from sea tidal flat.</title>
        <authorList>
            <person name="Yoo Y."/>
            <person name="Lee D.W."/>
            <person name="Kim B.S."/>
            <person name="Kim J.-J."/>
        </authorList>
    </citation>
    <scope>NUCLEOTIDE SEQUENCE [LARGE SCALE GENOMIC DNA]</scope>
    <source>
        <strain evidence="2 3">YJ-S3-2</strain>
    </source>
</reference>
<dbReference type="EMBL" id="SJDL01000044">
    <property type="protein sequence ID" value="TBW48968.1"/>
    <property type="molecule type" value="Genomic_DNA"/>
</dbReference>
<accession>A0ABY1ZGM7</accession>
<dbReference type="RefSeq" id="WP_131483733.1">
    <property type="nucleotide sequence ID" value="NZ_SJDL01000044.1"/>
</dbReference>
<organism evidence="2 3">
    <name type="scientific">Marinobacter halodurans</name>
    <dbReference type="NCBI Taxonomy" id="2528979"/>
    <lineage>
        <taxon>Bacteria</taxon>
        <taxon>Pseudomonadati</taxon>
        <taxon>Pseudomonadota</taxon>
        <taxon>Gammaproteobacteria</taxon>
        <taxon>Pseudomonadales</taxon>
        <taxon>Marinobacteraceae</taxon>
        <taxon>Marinobacter</taxon>
    </lineage>
</organism>
<evidence type="ECO:0000313" key="2">
    <source>
        <dbReference type="EMBL" id="TBW48968.1"/>
    </source>
</evidence>
<keyword evidence="3" id="KW-1185">Reference proteome</keyword>
<protein>
    <submittedName>
        <fullName evidence="2">Uncharacterized protein</fullName>
    </submittedName>
</protein>
<sequence length="1155" mass="127913">MPAVQAASCKPSTTFWLELTGEKSLDSHQYALVDGEGGEAIQLAPSSEYKGRRGPILAAEICESKPRSLVLQLEGKETIDLTLIPQEPIGPHGLKAPQRNDQDNLMVSVHPTLFCDSGELTQPRPVTGYEESIPGPIRTGWIYVFFNGRLWREVLVQTAEKAAPTFKDTNLSSARAEDGTLQSERLPTGPELDVIHVPAKLLGKAVYDKVYLAFSEVQWSPAYIAELEGSETYLKERCRGATAVKAFLERQPSSLYNDWKIIDDLPPMRARDNTLEHDVVLTGQWLSDVDGSRTKTAQQALIEQRNAIEKDQDVVEADYYIAGPSLYPRWRLLHLEESDLPQIETGQDVFESLRERHLLALHLRDPLQAARHLSQQLNGAAALLLSLVNNVKKRPFGTTAELFHNNFRRETLPDGTANPLYIEEGWFNGWMDTRIDYTDAGRLKRTVYDIERSAIREFLAQSQGAITRLVRDERAENLTSVFRDFFSQESGDAVAGYFQCDPLLQALSLTLKDIDPLRLPQETPSDSGENPQSLGLAIVTGEHPLGKMLLPHVEAGEEVRIAQASVPKLKAMVSALEDRGHELHSLEANVLREIADHQEEEVAPDVTAATAAVRSSFRTASPIAGSIANWWLSSVVAELKKSGDVFKVKVERIKGAFKGFADAAIAGRTRLQFEGADDGRWAIFIEALDEQGKVLTSGATAAAAYNVVDANSFNGKVQNKRIGRWLHQSATSPTGFPGILVVFDVWNLCSKLQVVIDKGGILNAAWVFSAIADLGISSANLISHLPIHYGWQERYIPKWQKEAGWFKSFASKVNAGSSRAETVARSRLGAAGYIAGNALTALMLIDTAKTFFNGHRREGFVKLAQTSAVLGMVNSDIIAARIATPAAKRVIESTSAQAIMRLLPRQMALAAGWTGTVASGWITAIGFGIFMWCERIRYSVMDDGVSQWLRAGPFSGEQDQQTDAYESEANAYLGLVKAMTPASFMRIPESRLQAWLDDNKLSFWSEDAAAVLSFASPVFTLTGKPVEIELELTYSQRRYRIDGINGVGGWDTTTLERDTRQLATRSKADAEVSGIIHQSVEIRYSESRQAIDFMIVKAQLRGLTAQAPYEHVETDYAVKRLKLTFEVDVWQRSSGQYESQEISLVMEDLDIERMH</sequence>
<feature type="transmembrane region" description="Helical" evidence="1">
    <location>
        <begin position="907"/>
        <end position="932"/>
    </location>
</feature>
<dbReference type="CDD" id="cd20705">
    <property type="entry name" value="MIX_I"/>
    <property type="match status" value="1"/>
</dbReference>
<proteinExistence type="predicted"/>
<evidence type="ECO:0000313" key="3">
    <source>
        <dbReference type="Proteomes" id="UP000313645"/>
    </source>
</evidence>
<comment type="caution">
    <text evidence="2">The sequence shown here is derived from an EMBL/GenBank/DDBJ whole genome shotgun (WGS) entry which is preliminary data.</text>
</comment>
<dbReference type="Proteomes" id="UP000313645">
    <property type="component" value="Unassembled WGS sequence"/>
</dbReference>
<keyword evidence="1" id="KW-0812">Transmembrane</keyword>
<evidence type="ECO:0000256" key="1">
    <source>
        <dbReference type="SAM" id="Phobius"/>
    </source>
</evidence>